<accession>I5B3H8</accession>
<dbReference type="GO" id="GO:0003677">
    <property type="term" value="F:DNA binding"/>
    <property type="evidence" value="ECO:0007669"/>
    <property type="project" value="UniProtKB-KW"/>
</dbReference>
<reference evidence="9 10" key="1">
    <citation type="submission" date="2011-09" db="EMBL/GenBank/DDBJ databases">
        <authorList>
            <consortium name="US DOE Joint Genome Institute (JGI-PGF)"/>
            <person name="Lucas S."/>
            <person name="Han J."/>
            <person name="Lapidus A."/>
            <person name="Cheng J.-F."/>
            <person name="Goodwin L."/>
            <person name="Pitluck S."/>
            <person name="Peters L."/>
            <person name="Land M.L."/>
            <person name="Hauser L."/>
            <person name="Orellana R."/>
            <person name="Lovley D."/>
            <person name="Woyke T.J."/>
        </authorList>
    </citation>
    <scope>NUCLEOTIDE SEQUENCE [LARGE SCALE GENOMIC DNA]</scope>
    <source>
        <strain evidence="9 10">2ac9</strain>
    </source>
</reference>
<evidence type="ECO:0000259" key="8">
    <source>
        <dbReference type="PROSITE" id="PS50110"/>
    </source>
</evidence>
<evidence type="ECO:0000256" key="6">
    <source>
        <dbReference type="PROSITE-ProRule" id="PRU00169"/>
    </source>
</evidence>
<dbReference type="InterPro" id="IPR025944">
    <property type="entry name" value="Sigma_54_int_dom_CS"/>
</dbReference>
<dbReference type="GO" id="GO:0000160">
    <property type="term" value="P:phosphorelay signal transduction system"/>
    <property type="evidence" value="ECO:0007669"/>
    <property type="project" value="InterPro"/>
</dbReference>
<reference evidence="9 10" key="2">
    <citation type="submission" date="2012-02" db="EMBL/GenBank/DDBJ databases">
        <title>Improved High-Quality Draft sequence of Desulfobacter postgatei 2ac9.</title>
        <authorList>
            <consortium name="US DOE Joint Genome Institute"/>
            <person name="Lucas S."/>
            <person name="Han J."/>
            <person name="Lapidus A."/>
            <person name="Cheng J.-F."/>
            <person name="Goodwin L."/>
            <person name="Pitluck S."/>
            <person name="Peters L."/>
            <person name="Ovchinnikova G."/>
            <person name="Held B."/>
            <person name="Detter J.C."/>
            <person name="Han C."/>
            <person name="Tapia R."/>
            <person name="Land M."/>
            <person name="Hauser L."/>
            <person name="Kyrpides N."/>
            <person name="Ivanova N."/>
            <person name="Pagani I."/>
            <person name="Orellana R."/>
            <person name="Lovley D."/>
            <person name="Woyke T."/>
        </authorList>
    </citation>
    <scope>NUCLEOTIDE SEQUENCE [LARGE SCALE GENOMIC DNA]</scope>
    <source>
        <strain evidence="9 10">2ac9</strain>
    </source>
</reference>
<evidence type="ECO:0000256" key="2">
    <source>
        <dbReference type="ARBA" id="ARBA00022840"/>
    </source>
</evidence>
<dbReference type="GO" id="GO:0005524">
    <property type="term" value="F:ATP binding"/>
    <property type="evidence" value="ECO:0007669"/>
    <property type="project" value="UniProtKB-KW"/>
</dbReference>
<evidence type="ECO:0000313" key="9">
    <source>
        <dbReference type="EMBL" id="EIM64041.1"/>
    </source>
</evidence>
<keyword evidence="4 9" id="KW-0238">DNA-binding</keyword>
<dbReference type="InterPro" id="IPR003593">
    <property type="entry name" value="AAA+_ATPase"/>
</dbReference>
<dbReference type="FunFam" id="3.40.50.300:FF:000006">
    <property type="entry name" value="DNA-binding transcriptional regulator NtrC"/>
    <property type="match status" value="1"/>
</dbReference>
<dbReference type="SUPFAM" id="SSF46689">
    <property type="entry name" value="Homeodomain-like"/>
    <property type="match status" value="1"/>
</dbReference>
<evidence type="ECO:0000256" key="4">
    <source>
        <dbReference type="ARBA" id="ARBA00023125"/>
    </source>
</evidence>
<dbReference type="Gene3D" id="3.40.50.2300">
    <property type="match status" value="1"/>
</dbReference>
<dbReference type="InterPro" id="IPR025662">
    <property type="entry name" value="Sigma_54_int_dom_ATP-bd_1"/>
</dbReference>
<dbReference type="Gene3D" id="1.10.10.60">
    <property type="entry name" value="Homeodomain-like"/>
    <property type="match status" value="1"/>
</dbReference>
<dbReference type="InterPro" id="IPR025943">
    <property type="entry name" value="Sigma_54_int_dom_ATP-bd_2"/>
</dbReference>
<feature type="modified residue" description="4-aspartylphosphate" evidence="6">
    <location>
        <position position="51"/>
    </location>
</feature>
<dbReference type="SMART" id="SM00382">
    <property type="entry name" value="AAA"/>
    <property type="match status" value="1"/>
</dbReference>
<dbReference type="Proteomes" id="UP000005778">
    <property type="component" value="Chromosome"/>
</dbReference>
<dbReference type="PROSITE" id="PS50110">
    <property type="entry name" value="RESPONSE_REGULATORY"/>
    <property type="match status" value="1"/>
</dbReference>
<dbReference type="InterPro" id="IPR002078">
    <property type="entry name" value="Sigma_54_int"/>
</dbReference>
<organism evidence="9 10">
    <name type="scientific">Desulfobacter postgatei 2ac9</name>
    <dbReference type="NCBI Taxonomy" id="879212"/>
    <lineage>
        <taxon>Bacteria</taxon>
        <taxon>Pseudomonadati</taxon>
        <taxon>Thermodesulfobacteriota</taxon>
        <taxon>Desulfobacteria</taxon>
        <taxon>Desulfobacterales</taxon>
        <taxon>Desulfobacteraceae</taxon>
        <taxon>Desulfobacter</taxon>
    </lineage>
</organism>
<dbReference type="Gene3D" id="3.40.50.300">
    <property type="entry name" value="P-loop containing nucleotide triphosphate hydrolases"/>
    <property type="match status" value="1"/>
</dbReference>
<dbReference type="PROSITE" id="PS00688">
    <property type="entry name" value="SIGMA54_INTERACT_3"/>
    <property type="match status" value="1"/>
</dbReference>
<dbReference type="SUPFAM" id="SSF52172">
    <property type="entry name" value="CheY-like"/>
    <property type="match status" value="1"/>
</dbReference>
<dbReference type="Pfam" id="PF00158">
    <property type="entry name" value="Sigma54_activat"/>
    <property type="match status" value="1"/>
</dbReference>
<dbReference type="PROSITE" id="PS00675">
    <property type="entry name" value="SIGMA54_INTERACT_1"/>
    <property type="match status" value="1"/>
</dbReference>
<name>I5B3H8_9BACT</name>
<dbReference type="SUPFAM" id="SSF52540">
    <property type="entry name" value="P-loop containing nucleoside triphosphate hydrolases"/>
    <property type="match status" value="1"/>
</dbReference>
<dbReference type="eggNOG" id="COG2204">
    <property type="taxonomic scope" value="Bacteria"/>
</dbReference>
<dbReference type="HOGENOM" id="CLU_000445_0_6_7"/>
<keyword evidence="10" id="KW-1185">Reference proteome</keyword>
<gene>
    <name evidence="9" type="ORF">DespoDRAFT_02156</name>
</gene>
<dbReference type="PROSITE" id="PS50045">
    <property type="entry name" value="SIGMA54_INTERACT_4"/>
    <property type="match status" value="1"/>
</dbReference>
<dbReference type="InterPro" id="IPR027417">
    <property type="entry name" value="P-loop_NTPase"/>
</dbReference>
<dbReference type="OrthoDB" id="9763792at2"/>
<dbReference type="PANTHER" id="PTHR32071">
    <property type="entry name" value="TRANSCRIPTIONAL REGULATORY PROTEIN"/>
    <property type="match status" value="1"/>
</dbReference>
<keyword evidence="2" id="KW-0067">ATP-binding</keyword>
<dbReference type="InterPro" id="IPR001789">
    <property type="entry name" value="Sig_transdc_resp-reg_receiver"/>
</dbReference>
<feature type="domain" description="Response regulatory" evidence="8">
    <location>
        <begin position="3"/>
        <end position="114"/>
    </location>
</feature>
<feature type="domain" description="Sigma-54 factor interaction" evidence="7">
    <location>
        <begin position="139"/>
        <end position="368"/>
    </location>
</feature>
<keyword evidence="1" id="KW-0547">Nucleotide-binding</keyword>
<dbReference type="Pfam" id="PF25601">
    <property type="entry name" value="AAA_lid_14"/>
    <property type="match status" value="1"/>
</dbReference>
<evidence type="ECO:0000259" key="7">
    <source>
        <dbReference type="PROSITE" id="PS50045"/>
    </source>
</evidence>
<dbReference type="CDD" id="cd00156">
    <property type="entry name" value="REC"/>
    <property type="match status" value="1"/>
</dbReference>
<keyword evidence="6" id="KW-0597">Phosphoprotein</keyword>
<evidence type="ECO:0000256" key="3">
    <source>
        <dbReference type="ARBA" id="ARBA00023015"/>
    </source>
</evidence>
<dbReference type="PROSITE" id="PS00676">
    <property type="entry name" value="SIGMA54_INTERACT_2"/>
    <property type="match status" value="1"/>
</dbReference>
<dbReference type="InterPro" id="IPR058031">
    <property type="entry name" value="AAA_lid_NorR"/>
</dbReference>
<protein>
    <submittedName>
        <fullName evidence="9">Response regulator with CheY-like receiver, AAA-type ATPase, and DNA-binding domains</fullName>
    </submittedName>
</protein>
<sequence length="462" mass="52026">MRDILVLTNAEDEWHLISNVMSDAGNIRRAPDLNTALTLHTQSPFDLILADIELLAAHPGMSAFSSVNPFVQFIVLCTRSNTRNAIEAVKAGAVGYLLSPVKERDIHLLLPALNRSRSKDFELDYLRDRFWKTEWLEIIRSKNAGMKKIFENVRSVAPTIATVLLLGETGTGKGTLARLIHWHSGRFEKPFIAVHCGAIPDTLIESELFGHEKGAFTGAERKKPGRFEMAEGGTIFLDEIGTISPSAQVKLLQVLQDRTFSRIGGDCILKTDVRIIAATNSDLEDGVRKGVYRKDLFYRLNVFPIEIPPLKERLEDLEYLVDMFLKKLNVKYGKNIQTVHPSVLEGFRHYEWPGNIRELENILERAYILERATVITPDNLPIETQLAAARDMPAPGTGQTLAQVRRHAVNACEISYLTSLLEETNGRIRETAKKAGITTRQLNRLLTRHGLDKKQFKLPKDE</sequence>
<keyword evidence="3" id="KW-0805">Transcription regulation</keyword>
<proteinExistence type="predicted"/>
<keyword evidence="5" id="KW-0804">Transcription</keyword>
<dbReference type="PANTHER" id="PTHR32071:SF122">
    <property type="entry name" value="SIGMA FACTOR"/>
    <property type="match status" value="1"/>
</dbReference>
<dbReference type="InterPro" id="IPR011006">
    <property type="entry name" value="CheY-like_superfamily"/>
</dbReference>
<dbReference type="RefSeq" id="WP_004073426.1">
    <property type="nucleotide sequence ID" value="NZ_CM001488.1"/>
</dbReference>
<evidence type="ECO:0000256" key="5">
    <source>
        <dbReference type="ARBA" id="ARBA00023163"/>
    </source>
</evidence>
<dbReference type="AlphaFoldDB" id="I5B3H8"/>
<evidence type="ECO:0000256" key="1">
    <source>
        <dbReference type="ARBA" id="ARBA00022741"/>
    </source>
</evidence>
<dbReference type="CDD" id="cd00009">
    <property type="entry name" value="AAA"/>
    <property type="match status" value="1"/>
</dbReference>
<evidence type="ECO:0000313" key="10">
    <source>
        <dbReference type="Proteomes" id="UP000005778"/>
    </source>
</evidence>
<dbReference type="Gene3D" id="1.10.8.60">
    <property type="match status" value="1"/>
</dbReference>
<dbReference type="STRING" id="879212.DespoDRAFT_02156"/>
<dbReference type="GO" id="GO:0006355">
    <property type="term" value="P:regulation of DNA-templated transcription"/>
    <property type="evidence" value="ECO:0007669"/>
    <property type="project" value="InterPro"/>
</dbReference>
<dbReference type="InterPro" id="IPR009057">
    <property type="entry name" value="Homeodomain-like_sf"/>
</dbReference>
<dbReference type="EMBL" id="CM001488">
    <property type="protein sequence ID" value="EIM64041.1"/>
    <property type="molecule type" value="Genomic_DNA"/>
</dbReference>